<gene>
    <name evidence="2" type="ORF">BV898_12795</name>
</gene>
<feature type="region of interest" description="Disordered" evidence="1">
    <location>
        <begin position="103"/>
        <end position="134"/>
    </location>
</feature>
<comment type="caution">
    <text evidence="2">The sequence shown here is derived from an EMBL/GenBank/DDBJ whole genome shotgun (WGS) entry which is preliminary data.</text>
</comment>
<dbReference type="OrthoDB" id="10264655at2759"/>
<reference evidence="3" key="1">
    <citation type="submission" date="2017-01" db="EMBL/GenBank/DDBJ databases">
        <title>Comparative genomics of anhydrobiosis in the tardigrade Hypsibius dujardini.</title>
        <authorList>
            <person name="Yoshida Y."/>
            <person name="Koutsovoulos G."/>
            <person name="Laetsch D."/>
            <person name="Stevens L."/>
            <person name="Kumar S."/>
            <person name="Horikawa D."/>
            <person name="Ishino K."/>
            <person name="Komine S."/>
            <person name="Tomita M."/>
            <person name="Blaxter M."/>
            <person name="Arakawa K."/>
        </authorList>
    </citation>
    <scope>NUCLEOTIDE SEQUENCE [LARGE SCALE GENOMIC DNA]</scope>
    <source>
        <strain evidence="3">Z151</strain>
    </source>
</reference>
<dbReference type="AlphaFoldDB" id="A0A1W0WCR3"/>
<accession>A0A1W0WCR3</accession>
<proteinExistence type="predicted"/>
<evidence type="ECO:0000313" key="2">
    <source>
        <dbReference type="EMBL" id="OQV12958.1"/>
    </source>
</evidence>
<protein>
    <submittedName>
        <fullName evidence="2">Uncharacterized protein</fullName>
    </submittedName>
</protein>
<evidence type="ECO:0000256" key="1">
    <source>
        <dbReference type="SAM" id="MobiDB-lite"/>
    </source>
</evidence>
<organism evidence="2 3">
    <name type="scientific">Hypsibius exemplaris</name>
    <name type="common">Freshwater tardigrade</name>
    <dbReference type="NCBI Taxonomy" id="2072580"/>
    <lineage>
        <taxon>Eukaryota</taxon>
        <taxon>Metazoa</taxon>
        <taxon>Ecdysozoa</taxon>
        <taxon>Tardigrada</taxon>
        <taxon>Eutardigrada</taxon>
        <taxon>Parachela</taxon>
        <taxon>Hypsibioidea</taxon>
        <taxon>Hypsibiidae</taxon>
        <taxon>Hypsibius</taxon>
    </lineage>
</organism>
<evidence type="ECO:0000313" key="3">
    <source>
        <dbReference type="Proteomes" id="UP000192578"/>
    </source>
</evidence>
<sequence>MVEGLDGRTEWFLRRLGCDYNPACRDIAEITSDRDGDSTSVVSAILSYKILPQARHTYDRHSLPSTWPRKGGGIPETTAGHYNALHACPPLCNEGCEVEWENHKSSAPRNNRLQRRENEPDIARFAASRDYRAS</sequence>
<keyword evidence="3" id="KW-1185">Reference proteome</keyword>
<feature type="compositionally biased region" description="Basic and acidic residues" evidence="1">
    <location>
        <begin position="114"/>
        <end position="134"/>
    </location>
</feature>
<name>A0A1W0WCR3_HYPEX</name>
<dbReference type="EMBL" id="MTYJ01000133">
    <property type="protein sequence ID" value="OQV12958.1"/>
    <property type="molecule type" value="Genomic_DNA"/>
</dbReference>
<dbReference type="Proteomes" id="UP000192578">
    <property type="component" value="Unassembled WGS sequence"/>
</dbReference>